<name>A0A0B5D159_9CORY</name>
<evidence type="ECO:0000259" key="2">
    <source>
        <dbReference type="SMART" id="SM00507"/>
    </source>
</evidence>
<evidence type="ECO:0000313" key="4">
    <source>
        <dbReference type="Proteomes" id="UP000031524"/>
    </source>
</evidence>
<protein>
    <recommendedName>
        <fullName evidence="2">HNH nuclease domain-containing protein</fullName>
    </recommendedName>
</protein>
<organism evidence="3 4">
    <name type="scientific">Corynebacterium humireducens NBRC 106098 = DSM 45392</name>
    <dbReference type="NCBI Taxonomy" id="1223515"/>
    <lineage>
        <taxon>Bacteria</taxon>
        <taxon>Bacillati</taxon>
        <taxon>Actinomycetota</taxon>
        <taxon>Actinomycetes</taxon>
        <taxon>Mycobacteriales</taxon>
        <taxon>Corynebacteriaceae</taxon>
        <taxon>Corynebacterium</taxon>
    </lineage>
</organism>
<dbReference type="InterPro" id="IPR003615">
    <property type="entry name" value="HNH_nuc"/>
</dbReference>
<gene>
    <name evidence="3" type="ORF">B842_03585</name>
</gene>
<dbReference type="AlphaFoldDB" id="A0A0B5D159"/>
<sequence>MSTLELLQALRAMPVLADLSAGTLTRADLDALGYRDAGAWVTLAEVYHGPTRSWKLQAAARDVGAGLSLDALMVVEKHTRKLLSGAAVTEWELRVELCGLTGTVEEIDRAAAARVREYNRDVADAERKARSRRALKGGKNTDALGLRTFTVTGPEREIEGLLRHVRAGAKSLRLKDPTLSYEQAMYDSFLASRGGGGGPVAPIPYVVIPLPEWAKVLRHEGDETVFGLTDGTTMTGKELVEQVTADHHVAGIYDPVAGPVNAYRSERTASPKQRMMLVTESLTCEAMCSTPADQSEIHHITAWKKGGETNVQAMTVLCRLHNGRNDDDPSQPPRHGRVEREPGGVVFHPPDGSPPRQNPHPIRALSARGLVTG</sequence>
<dbReference type="HOGENOM" id="CLU_051470_0_0_11"/>
<dbReference type="OrthoDB" id="4412276at2"/>
<dbReference type="EMBL" id="CP005286">
    <property type="protein sequence ID" value="AJE32570.1"/>
    <property type="molecule type" value="Genomic_DNA"/>
</dbReference>
<evidence type="ECO:0000256" key="1">
    <source>
        <dbReference type="SAM" id="MobiDB-lite"/>
    </source>
</evidence>
<dbReference type="RefSeq" id="WP_156119426.1">
    <property type="nucleotide sequence ID" value="NZ_BCSU01000019.1"/>
</dbReference>
<dbReference type="STRING" id="1223515.B842_03585"/>
<dbReference type="Proteomes" id="UP000031524">
    <property type="component" value="Chromosome"/>
</dbReference>
<keyword evidence="4" id="KW-1185">Reference proteome</keyword>
<dbReference type="CDD" id="cd00085">
    <property type="entry name" value="HNHc"/>
    <property type="match status" value="1"/>
</dbReference>
<reference evidence="3 4" key="1">
    <citation type="submission" date="2013-04" db="EMBL/GenBank/DDBJ databases">
        <title>Complete genome sequence of Corynebacterium humireducens DSM 45392(T), isolated from a wastewater-fed microbial fuel cell.</title>
        <authorList>
            <person name="Ruckert C."/>
            <person name="Albersmeier A."/>
            <person name="Kalinowski J."/>
        </authorList>
    </citation>
    <scope>NUCLEOTIDE SEQUENCE [LARGE SCALE GENOMIC DNA]</scope>
    <source>
        <strain evidence="4">MFC-5</strain>
    </source>
</reference>
<accession>A0A0B5D159</accession>
<dbReference type="KEGG" id="chm:B842_03585"/>
<feature type="domain" description="HNH nuclease" evidence="2">
    <location>
        <begin position="272"/>
        <end position="323"/>
    </location>
</feature>
<feature type="region of interest" description="Disordered" evidence="1">
    <location>
        <begin position="321"/>
        <end position="373"/>
    </location>
</feature>
<dbReference type="SMART" id="SM00507">
    <property type="entry name" value="HNHc"/>
    <property type="match status" value="1"/>
</dbReference>
<proteinExistence type="predicted"/>
<evidence type="ECO:0000313" key="3">
    <source>
        <dbReference type="EMBL" id="AJE32570.1"/>
    </source>
</evidence>